<evidence type="ECO:0000313" key="4">
    <source>
        <dbReference type="EMBL" id="MCC9628193.1"/>
    </source>
</evidence>
<name>A0A9X1MJG7_9BACT</name>
<dbReference type="InterPro" id="IPR000182">
    <property type="entry name" value="GNAT_dom"/>
</dbReference>
<evidence type="ECO:0000313" key="5">
    <source>
        <dbReference type="Proteomes" id="UP001139103"/>
    </source>
</evidence>
<dbReference type="PANTHER" id="PTHR43072">
    <property type="entry name" value="N-ACETYLTRANSFERASE"/>
    <property type="match status" value="1"/>
</dbReference>
<dbReference type="RefSeq" id="WP_230217238.1">
    <property type="nucleotide sequence ID" value="NZ_JAJKFT010000004.1"/>
</dbReference>
<comment type="caution">
    <text evidence="4">The sequence shown here is derived from an EMBL/GenBank/DDBJ whole genome shotgun (WGS) entry which is preliminary data.</text>
</comment>
<dbReference type="AlphaFoldDB" id="A0A9X1MJG7"/>
<reference evidence="4" key="1">
    <citation type="submission" date="2021-11" db="EMBL/GenBank/DDBJ databases">
        <title>Genome sequence.</title>
        <authorList>
            <person name="Sun Q."/>
        </authorList>
    </citation>
    <scope>NUCLEOTIDE SEQUENCE</scope>
    <source>
        <strain evidence="4">JC732</strain>
    </source>
</reference>
<dbReference type="CDD" id="cd04301">
    <property type="entry name" value="NAT_SF"/>
    <property type="match status" value="1"/>
</dbReference>
<sequence>MRLVPCSFEKHGAAIQAIFNHEIAHSSALYEYVPRSTETIETWFATKAAGAWPVIGAEEEDGTLMGFTTMGPFRPQPGYKYTAEHSIYIAKNFRGRGLGGILLQEIIAQAIARDLHSLIGVIDQANLASVALHQKHGFVLSGVMREAGFKFGRWLDAGFYQLMLPTPDSPCDG</sequence>
<feature type="domain" description="N-acetyltransferase" evidence="3">
    <location>
        <begin position="13"/>
        <end position="165"/>
    </location>
</feature>
<dbReference type="PANTHER" id="PTHR43072:SF23">
    <property type="entry name" value="UPF0039 PROTEIN C11D3.02C"/>
    <property type="match status" value="1"/>
</dbReference>
<dbReference type="InterPro" id="IPR016181">
    <property type="entry name" value="Acyl_CoA_acyltransferase"/>
</dbReference>
<evidence type="ECO:0000256" key="1">
    <source>
        <dbReference type="ARBA" id="ARBA00022679"/>
    </source>
</evidence>
<keyword evidence="1" id="KW-0808">Transferase</keyword>
<dbReference type="SUPFAM" id="SSF55729">
    <property type="entry name" value="Acyl-CoA N-acyltransferases (Nat)"/>
    <property type="match status" value="1"/>
</dbReference>
<dbReference type="PROSITE" id="PS51186">
    <property type="entry name" value="GNAT"/>
    <property type="match status" value="1"/>
</dbReference>
<dbReference type="Gene3D" id="3.40.630.30">
    <property type="match status" value="1"/>
</dbReference>
<gene>
    <name evidence="4" type="ORF">LOC68_07280</name>
</gene>
<keyword evidence="5" id="KW-1185">Reference proteome</keyword>
<evidence type="ECO:0000259" key="3">
    <source>
        <dbReference type="PROSITE" id="PS51186"/>
    </source>
</evidence>
<protein>
    <submittedName>
        <fullName evidence="4">N-acetyltransferase family protein</fullName>
    </submittedName>
</protein>
<keyword evidence="2" id="KW-0012">Acyltransferase</keyword>
<dbReference type="GO" id="GO:0016747">
    <property type="term" value="F:acyltransferase activity, transferring groups other than amino-acyl groups"/>
    <property type="evidence" value="ECO:0007669"/>
    <property type="project" value="InterPro"/>
</dbReference>
<dbReference type="Pfam" id="PF00583">
    <property type="entry name" value="Acetyltransf_1"/>
    <property type="match status" value="1"/>
</dbReference>
<organism evidence="4 5">
    <name type="scientific">Blastopirellula sediminis</name>
    <dbReference type="NCBI Taxonomy" id="2894196"/>
    <lineage>
        <taxon>Bacteria</taxon>
        <taxon>Pseudomonadati</taxon>
        <taxon>Planctomycetota</taxon>
        <taxon>Planctomycetia</taxon>
        <taxon>Pirellulales</taxon>
        <taxon>Pirellulaceae</taxon>
        <taxon>Blastopirellula</taxon>
    </lineage>
</organism>
<proteinExistence type="predicted"/>
<dbReference type="Proteomes" id="UP001139103">
    <property type="component" value="Unassembled WGS sequence"/>
</dbReference>
<accession>A0A9X1MJG7</accession>
<dbReference type="EMBL" id="JAJKFT010000004">
    <property type="protein sequence ID" value="MCC9628193.1"/>
    <property type="molecule type" value="Genomic_DNA"/>
</dbReference>
<evidence type="ECO:0000256" key="2">
    <source>
        <dbReference type="ARBA" id="ARBA00023315"/>
    </source>
</evidence>